<dbReference type="InterPro" id="IPR011662">
    <property type="entry name" value="Secretin/TonB_short_N"/>
</dbReference>
<evidence type="ECO:0000313" key="12">
    <source>
        <dbReference type="Proteomes" id="UP000541535"/>
    </source>
</evidence>
<proteinExistence type="inferred from homology"/>
<evidence type="ECO:0000256" key="4">
    <source>
        <dbReference type="ARBA" id="ARBA00023136"/>
    </source>
</evidence>
<dbReference type="Gene3D" id="3.30.1370.120">
    <property type="match status" value="1"/>
</dbReference>
<dbReference type="PANTHER" id="PTHR30332:SF17">
    <property type="entry name" value="TYPE IV PILIATION SYSTEM PROTEIN DR_0774-RELATED"/>
    <property type="match status" value="1"/>
</dbReference>
<comment type="subcellular location">
    <subcellularLocation>
        <location evidence="8">Cell outer membrane</location>
    </subcellularLocation>
    <subcellularLocation>
        <location evidence="1">Membrane</location>
    </subcellularLocation>
</comment>
<evidence type="ECO:0000256" key="7">
    <source>
        <dbReference type="RuleBase" id="RU004003"/>
    </source>
</evidence>
<accession>A0A7W5FSX2</accession>
<dbReference type="PROSITE" id="PS50005">
    <property type="entry name" value="TPR"/>
    <property type="match status" value="1"/>
</dbReference>
<organism evidence="11 12">
    <name type="scientific">Pseudoduganella violacea</name>
    <dbReference type="NCBI Taxonomy" id="1715466"/>
    <lineage>
        <taxon>Bacteria</taxon>
        <taxon>Pseudomonadati</taxon>
        <taxon>Pseudomonadota</taxon>
        <taxon>Betaproteobacteria</taxon>
        <taxon>Burkholderiales</taxon>
        <taxon>Oxalobacteraceae</taxon>
        <taxon>Telluria group</taxon>
        <taxon>Pseudoduganella</taxon>
    </lineage>
</organism>
<dbReference type="SUPFAM" id="SSF48452">
    <property type="entry name" value="TPR-like"/>
    <property type="match status" value="1"/>
</dbReference>
<dbReference type="RefSeq" id="WP_183440178.1">
    <property type="nucleotide sequence ID" value="NZ_JACHXD010000003.1"/>
</dbReference>
<comment type="similarity">
    <text evidence="7">Belongs to the bacterial secretin family.</text>
</comment>
<keyword evidence="2 8" id="KW-0813">Transport</keyword>
<dbReference type="GO" id="GO:0009306">
    <property type="term" value="P:protein secretion"/>
    <property type="evidence" value="ECO:0007669"/>
    <property type="project" value="InterPro"/>
</dbReference>
<name>A0A7W5FSX2_9BURK</name>
<dbReference type="AlphaFoldDB" id="A0A7W5FSX2"/>
<dbReference type="InterPro" id="IPR019734">
    <property type="entry name" value="TPR_rpt"/>
</dbReference>
<dbReference type="PANTHER" id="PTHR30332">
    <property type="entry name" value="PROBABLE GENERAL SECRETION PATHWAY PROTEIN D"/>
    <property type="match status" value="1"/>
</dbReference>
<keyword evidence="3" id="KW-0732">Signal</keyword>
<dbReference type="SMART" id="SM00965">
    <property type="entry name" value="STN"/>
    <property type="match status" value="1"/>
</dbReference>
<dbReference type="PRINTS" id="PR00811">
    <property type="entry name" value="BCTERIALGSPD"/>
</dbReference>
<dbReference type="InterPro" id="IPR005644">
    <property type="entry name" value="NolW-like"/>
</dbReference>
<dbReference type="SUPFAM" id="SSF49384">
    <property type="entry name" value="Carbohydrate-binding domain"/>
    <property type="match status" value="1"/>
</dbReference>
<dbReference type="EMBL" id="JACHXD010000003">
    <property type="protein sequence ID" value="MBB3118234.1"/>
    <property type="molecule type" value="Genomic_DNA"/>
</dbReference>
<evidence type="ECO:0000256" key="3">
    <source>
        <dbReference type="ARBA" id="ARBA00022729"/>
    </source>
</evidence>
<evidence type="ECO:0000256" key="1">
    <source>
        <dbReference type="ARBA" id="ARBA00004370"/>
    </source>
</evidence>
<dbReference type="InterPro" id="IPR011990">
    <property type="entry name" value="TPR-like_helical_dom_sf"/>
</dbReference>
<evidence type="ECO:0000256" key="9">
    <source>
        <dbReference type="SAM" id="MobiDB-lite"/>
    </source>
</evidence>
<feature type="repeat" description="TPR" evidence="6">
    <location>
        <begin position="64"/>
        <end position="97"/>
    </location>
</feature>
<comment type="caution">
    <text evidence="11">The sequence shown here is derived from an EMBL/GenBank/DDBJ whole genome shotgun (WGS) entry which is preliminary data.</text>
</comment>
<reference evidence="11 12" key="1">
    <citation type="submission" date="2020-08" db="EMBL/GenBank/DDBJ databases">
        <title>Genomic Encyclopedia of Type Strains, Phase III (KMG-III): the genomes of soil and plant-associated and newly described type strains.</title>
        <authorList>
            <person name="Whitman W."/>
        </authorList>
    </citation>
    <scope>NUCLEOTIDE SEQUENCE [LARGE SCALE GENOMIC DNA]</scope>
    <source>
        <strain evidence="11 12">CECT 8897</strain>
    </source>
</reference>
<protein>
    <submittedName>
        <fullName evidence="11">General secretion pathway protein D</fullName>
    </submittedName>
</protein>
<dbReference type="Pfam" id="PF00263">
    <property type="entry name" value="Secretin"/>
    <property type="match status" value="1"/>
</dbReference>
<dbReference type="InterPro" id="IPR008965">
    <property type="entry name" value="CBM2/CBM3_carb-bd_dom_sf"/>
</dbReference>
<dbReference type="GO" id="GO:0009279">
    <property type="term" value="C:cell outer membrane"/>
    <property type="evidence" value="ECO:0007669"/>
    <property type="project" value="UniProtKB-SubCell"/>
</dbReference>
<dbReference type="Gene3D" id="2.60.40.680">
    <property type="match status" value="1"/>
</dbReference>
<evidence type="ECO:0000256" key="2">
    <source>
        <dbReference type="ARBA" id="ARBA00022448"/>
    </source>
</evidence>
<keyword evidence="4" id="KW-0472">Membrane</keyword>
<dbReference type="Proteomes" id="UP000541535">
    <property type="component" value="Unassembled WGS sequence"/>
</dbReference>
<feature type="region of interest" description="Disordered" evidence="9">
    <location>
        <begin position="554"/>
        <end position="597"/>
    </location>
</feature>
<dbReference type="InterPro" id="IPR001775">
    <property type="entry name" value="GspD/PilQ"/>
</dbReference>
<evidence type="ECO:0000313" key="11">
    <source>
        <dbReference type="EMBL" id="MBB3118234.1"/>
    </source>
</evidence>
<evidence type="ECO:0000256" key="6">
    <source>
        <dbReference type="PROSITE-ProRule" id="PRU00339"/>
    </source>
</evidence>
<dbReference type="PRINTS" id="PR01032">
    <property type="entry name" value="PHAGEIV"/>
</dbReference>
<evidence type="ECO:0000256" key="5">
    <source>
        <dbReference type="ARBA" id="ARBA00023237"/>
    </source>
</evidence>
<evidence type="ECO:0000259" key="10">
    <source>
        <dbReference type="SMART" id="SM00965"/>
    </source>
</evidence>
<dbReference type="GO" id="GO:0030246">
    <property type="term" value="F:carbohydrate binding"/>
    <property type="evidence" value="ECO:0007669"/>
    <property type="project" value="InterPro"/>
</dbReference>
<dbReference type="InterPro" id="IPR004846">
    <property type="entry name" value="T2SS/T3SS_dom"/>
</dbReference>
<dbReference type="Gene3D" id="3.30.1370.130">
    <property type="match status" value="1"/>
</dbReference>
<evidence type="ECO:0000256" key="8">
    <source>
        <dbReference type="RuleBase" id="RU004004"/>
    </source>
</evidence>
<dbReference type="Gene3D" id="1.25.40.10">
    <property type="entry name" value="Tetratricopeptide repeat domain"/>
    <property type="match status" value="1"/>
</dbReference>
<dbReference type="GO" id="GO:0015627">
    <property type="term" value="C:type II protein secretion system complex"/>
    <property type="evidence" value="ECO:0007669"/>
    <property type="project" value="TreeGrafter"/>
</dbReference>
<dbReference type="InterPro" id="IPR038591">
    <property type="entry name" value="NolW-like_sf"/>
</dbReference>
<sequence>MWTICAAVAGLAGCGARALHQDGMAALAQGRTEEGLAQLNKAAQADPGHASYRKDFLVQQMAAVNQLLLAARAQAAQGNAEAAEEGFRKVLAIDPANTQAGEGLARLRRERQHEELLTAARRAASAGEGERALPLLNAILAEDSSHAGARNLKREIETPLLREQLQEASLREGYAKPINLEFRDASVRMALEALSRTSGINFIFDKDVPADLRTTVFLRNAGIDEAVDLILRNSQLRRKILNSTTVQVYPDTPEKRRDYQELVVRAFYLQDATATQMQTVLKTLLRMKDIVIDERLNLLTVRDTPEAVRLAEKLVALHDLAEPEVMLEIEVIDVQRDDLLKLGIQWPNQLTVVPIPSGANLTLHDLRTMDSRRVGVNFSNPSLSARQDTGSSNLLANPRIRVHNREKASVMIGDKLPIVTTTSTATGFVAENVQYLDVGLKVGVEPLIHASGEVSLRLNLEVSSVSGRVETPNGTTAYQVGTRNANTFLRLKDGETQVLAGLISDQDRKSATGVPGLSQLPLLGRLFSAPQDSHTKTEIVLSITPRIVRGAQRPESQPLEFWSGTENGLNTRPLRLSSDKQGKDAKPLQNAELAPPAGVPEQPLQLVWGGPNQVNVGQEFQLSLRMRAPENAQVQPMQILYDPAVLEVSEVQQGELAAGEGGADAGVVFDNGSKRVKIDLSKRKLPGASLDGNVLTLRMKALAANSGTELKIVNAGGSQPATPYTVRVAQ</sequence>
<keyword evidence="5" id="KW-0998">Cell outer membrane</keyword>
<keyword evidence="6" id="KW-0802">TPR repeat</keyword>
<dbReference type="Pfam" id="PF00963">
    <property type="entry name" value="Cohesin"/>
    <property type="match status" value="1"/>
</dbReference>
<gene>
    <name evidence="11" type="ORF">FHS03_001265</name>
</gene>
<dbReference type="InterPro" id="IPR050810">
    <property type="entry name" value="Bact_Secretion_Sys_Channel"/>
</dbReference>
<dbReference type="SMART" id="SM00028">
    <property type="entry name" value="TPR"/>
    <property type="match status" value="2"/>
</dbReference>
<dbReference type="CDD" id="cd08547">
    <property type="entry name" value="Type_II_cohesin"/>
    <property type="match status" value="1"/>
</dbReference>
<feature type="domain" description="Secretin/TonB short N-terminal" evidence="10">
    <location>
        <begin position="200"/>
        <end position="251"/>
    </location>
</feature>
<keyword evidence="12" id="KW-1185">Reference proteome</keyword>
<dbReference type="InterPro" id="IPR002102">
    <property type="entry name" value="Cohesin_dom"/>
</dbReference>
<dbReference type="GO" id="GO:0000272">
    <property type="term" value="P:polysaccharide catabolic process"/>
    <property type="evidence" value="ECO:0007669"/>
    <property type="project" value="InterPro"/>
</dbReference>
<dbReference type="Pfam" id="PF03958">
    <property type="entry name" value="Secretin_N"/>
    <property type="match status" value="1"/>
</dbReference>
<feature type="compositionally biased region" description="Basic and acidic residues" evidence="9">
    <location>
        <begin position="577"/>
        <end position="586"/>
    </location>
</feature>